<comment type="caution">
    <text evidence="1">The sequence shown here is derived from an EMBL/GenBank/DDBJ whole genome shotgun (WGS) entry which is preliminary data.</text>
</comment>
<gene>
    <name evidence="1" type="ORF">C8J55DRAFT_432010</name>
</gene>
<reference evidence="1" key="2">
    <citation type="journal article" date="2023" name="Proc. Natl. Acad. Sci. U.S.A.">
        <title>A global phylogenomic analysis of the shiitake genus Lentinula.</title>
        <authorList>
            <person name="Sierra-Patev S."/>
            <person name="Min B."/>
            <person name="Naranjo-Ortiz M."/>
            <person name="Looney B."/>
            <person name="Konkel Z."/>
            <person name="Slot J.C."/>
            <person name="Sakamoto Y."/>
            <person name="Steenwyk J.L."/>
            <person name="Rokas A."/>
            <person name="Carro J."/>
            <person name="Camarero S."/>
            <person name="Ferreira P."/>
            <person name="Molpeceres G."/>
            <person name="Ruiz-Duenas F.J."/>
            <person name="Serrano A."/>
            <person name="Henrissat B."/>
            <person name="Drula E."/>
            <person name="Hughes K.W."/>
            <person name="Mata J.L."/>
            <person name="Ishikawa N.K."/>
            <person name="Vargas-Isla R."/>
            <person name="Ushijima S."/>
            <person name="Smith C.A."/>
            <person name="Donoghue J."/>
            <person name="Ahrendt S."/>
            <person name="Andreopoulos W."/>
            <person name="He G."/>
            <person name="LaButti K."/>
            <person name="Lipzen A."/>
            <person name="Ng V."/>
            <person name="Riley R."/>
            <person name="Sandor L."/>
            <person name="Barry K."/>
            <person name="Martinez A.T."/>
            <person name="Xiao Y."/>
            <person name="Gibbons J.G."/>
            <person name="Terashima K."/>
            <person name="Grigoriev I.V."/>
            <person name="Hibbett D."/>
        </authorList>
    </citation>
    <scope>NUCLEOTIDE SEQUENCE</scope>
    <source>
        <strain evidence="1">Sp2 HRB7682 ss15</strain>
    </source>
</reference>
<dbReference type="Proteomes" id="UP001150238">
    <property type="component" value="Unassembled WGS sequence"/>
</dbReference>
<dbReference type="AlphaFoldDB" id="A0A9W9DLF3"/>
<evidence type="ECO:0000313" key="1">
    <source>
        <dbReference type="EMBL" id="KAJ4475989.1"/>
    </source>
</evidence>
<feature type="non-terminal residue" evidence="1">
    <location>
        <position position="208"/>
    </location>
</feature>
<organism evidence="1 2">
    <name type="scientific">Lentinula lateritia</name>
    <dbReference type="NCBI Taxonomy" id="40482"/>
    <lineage>
        <taxon>Eukaryota</taxon>
        <taxon>Fungi</taxon>
        <taxon>Dikarya</taxon>
        <taxon>Basidiomycota</taxon>
        <taxon>Agaricomycotina</taxon>
        <taxon>Agaricomycetes</taxon>
        <taxon>Agaricomycetidae</taxon>
        <taxon>Agaricales</taxon>
        <taxon>Marasmiineae</taxon>
        <taxon>Omphalotaceae</taxon>
        <taxon>Lentinula</taxon>
    </lineage>
</organism>
<accession>A0A9W9DLF3</accession>
<evidence type="ECO:0000313" key="2">
    <source>
        <dbReference type="Proteomes" id="UP001150238"/>
    </source>
</evidence>
<dbReference type="EMBL" id="JANVFS010000021">
    <property type="protein sequence ID" value="KAJ4475989.1"/>
    <property type="molecule type" value="Genomic_DNA"/>
</dbReference>
<sequence length="208" mass="23644">MFGFSFATLGGQELNPDQEATLASIPESIQTLEQKFNLNEICGTSLLTYGKPLKIYEYYPFFDWFGRFLALPGIEEYGDKFCETVNGHHSIPIDKVDETDGRFVHEFRANDGQLFIANRGSEGRWFFVLNADFFNVEGNRIRGKKSSTGMIAMSCLNLPLEIRNDHAFLYIPGIIRGPHEPNASNAEHRHYLKPLVDDLVKGYTRGVR</sequence>
<reference evidence="1" key="1">
    <citation type="submission" date="2022-08" db="EMBL/GenBank/DDBJ databases">
        <authorList>
            <consortium name="DOE Joint Genome Institute"/>
            <person name="Min B."/>
            <person name="Riley R."/>
            <person name="Sierra-Patev S."/>
            <person name="Naranjo-Ortiz M."/>
            <person name="Looney B."/>
            <person name="Konkel Z."/>
            <person name="Slot J.C."/>
            <person name="Sakamoto Y."/>
            <person name="Steenwyk J.L."/>
            <person name="Rokas A."/>
            <person name="Carro J."/>
            <person name="Camarero S."/>
            <person name="Ferreira P."/>
            <person name="Molpeceres G."/>
            <person name="Ruiz-Duenas F.J."/>
            <person name="Serrano A."/>
            <person name="Henrissat B."/>
            <person name="Drula E."/>
            <person name="Hughes K.W."/>
            <person name="Mata J.L."/>
            <person name="Ishikawa N.K."/>
            <person name="Vargas-Isla R."/>
            <person name="Ushijima S."/>
            <person name="Smith C.A."/>
            <person name="Ahrendt S."/>
            <person name="Andreopoulos W."/>
            <person name="He G."/>
            <person name="Labutti K."/>
            <person name="Lipzen A."/>
            <person name="Ng V."/>
            <person name="Sandor L."/>
            <person name="Barry K."/>
            <person name="Martinez A.T."/>
            <person name="Xiao Y."/>
            <person name="Gibbons J.G."/>
            <person name="Terashima K."/>
            <person name="Hibbett D.S."/>
            <person name="Grigoriev I.V."/>
        </authorList>
    </citation>
    <scope>NUCLEOTIDE SEQUENCE</scope>
    <source>
        <strain evidence="1">Sp2 HRB7682 ss15</strain>
    </source>
</reference>
<proteinExistence type="predicted"/>
<name>A0A9W9DLF3_9AGAR</name>
<protein>
    <submittedName>
        <fullName evidence="1">Uncharacterized protein</fullName>
    </submittedName>
</protein>